<keyword evidence="3" id="KW-1185">Reference proteome</keyword>
<dbReference type="OrthoDB" id="42185at2759"/>
<dbReference type="Proteomes" id="UP000266841">
    <property type="component" value="Unassembled WGS sequence"/>
</dbReference>
<feature type="compositionally biased region" description="Polar residues" evidence="1">
    <location>
        <begin position="244"/>
        <end position="254"/>
    </location>
</feature>
<proteinExistence type="predicted"/>
<sequence>MPSSKSHKPARPYTSYNIFFQLVSRRLVALPQGSPEVAPIADPGTLTYRPSFCPPEHQEREFILQAIIGYKSRIPPEEVFDANDRSNYSGGPLPRRYENLVLPKDWHVPGKLTRRRRAHRKSHGAIRFHEMNEKISTAWKAADVEVRRFCVDLSASEAARSNRRSQPTRPKEGAERRIRTNDQRAAATRLEERVTRNAAAVGSAAREAIATRRESVVTPELQPRPAPSSTTVRIGAPTPLEAISGSNCSPRRRNSVSSTICCDDPFFADLESDAIFMSLFETTVDSQAPSSTTSSGQLVTQKCGVRDAALHPPQCYEIPEIVPPPGPIHDCLAAVVPNPLLFEHVDMPVPSQEIIVLEPRLHRVNRAT</sequence>
<evidence type="ECO:0000313" key="3">
    <source>
        <dbReference type="Proteomes" id="UP000266841"/>
    </source>
</evidence>
<evidence type="ECO:0000256" key="1">
    <source>
        <dbReference type="SAM" id="MobiDB-lite"/>
    </source>
</evidence>
<dbReference type="AlphaFoldDB" id="K0QYB2"/>
<feature type="compositionally biased region" description="Basic and acidic residues" evidence="1">
    <location>
        <begin position="169"/>
        <end position="182"/>
    </location>
</feature>
<reference evidence="2 3" key="1">
    <citation type="journal article" date="2012" name="Genome Biol.">
        <title>Genome and low-iron response of an oceanic diatom adapted to chronic iron limitation.</title>
        <authorList>
            <person name="Lommer M."/>
            <person name="Specht M."/>
            <person name="Roy A.S."/>
            <person name="Kraemer L."/>
            <person name="Andreson R."/>
            <person name="Gutowska M.A."/>
            <person name="Wolf J."/>
            <person name="Bergner S.V."/>
            <person name="Schilhabel M.B."/>
            <person name="Klostermeier U.C."/>
            <person name="Beiko R.G."/>
            <person name="Rosenstiel P."/>
            <person name="Hippler M."/>
            <person name="Laroche J."/>
        </authorList>
    </citation>
    <scope>NUCLEOTIDE SEQUENCE [LARGE SCALE GENOMIC DNA]</scope>
    <source>
        <strain evidence="2 3">CCMP1005</strain>
    </source>
</reference>
<accession>K0QYB2</accession>
<dbReference type="InterPro" id="IPR036910">
    <property type="entry name" value="HMG_box_dom_sf"/>
</dbReference>
<dbReference type="Gene3D" id="1.10.30.10">
    <property type="entry name" value="High mobility group box domain"/>
    <property type="match status" value="1"/>
</dbReference>
<gene>
    <name evidence="2" type="ORF">THAOC_37528</name>
</gene>
<comment type="caution">
    <text evidence="2">The sequence shown here is derived from an EMBL/GenBank/DDBJ whole genome shotgun (WGS) entry which is preliminary data.</text>
</comment>
<feature type="region of interest" description="Disordered" evidence="1">
    <location>
        <begin position="205"/>
        <end position="254"/>
    </location>
</feature>
<organism evidence="2 3">
    <name type="scientific">Thalassiosira oceanica</name>
    <name type="common">Marine diatom</name>
    <dbReference type="NCBI Taxonomy" id="159749"/>
    <lineage>
        <taxon>Eukaryota</taxon>
        <taxon>Sar</taxon>
        <taxon>Stramenopiles</taxon>
        <taxon>Ochrophyta</taxon>
        <taxon>Bacillariophyta</taxon>
        <taxon>Coscinodiscophyceae</taxon>
        <taxon>Thalassiosirophycidae</taxon>
        <taxon>Thalassiosirales</taxon>
        <taxon>Thalassiosiraceae</taxon>
        <taxon>Thalassiosira</taxon>
    </lineage>
</organism>
<protein>
    <submittedName>
        <fullName evidence="2">Uncharacterized protein</fullName>
    </submittedName>
</protein>
<name>K0QYB2_THAOC</name>
<dbReference type="EMBL" id="AGNL01050353">
    <property type="protein sequence ID" value="EJK43978.1"/>
    <property type="molecule type" value="Genomic_DNA"/>
</dbReference>
<dbReference type="eggNOG" id="ENOG502RR7N">
    <property type="taxonomic scope" value="Eukaryota"/>
</dbReference>
<feature type="region of interest" description="Disordered" evidence="1">
    <location>
        <begin position="156"/>
        <end position="184"/>
    </location>
</feature>
<evidence type="ECO:0000313" key="2">
    <source>
        <dbReference type="EMBL" id="EJK43978.1"/>
    </source>
</evidence>